<evidence type="ECO:0000313" key="10">
    <source>
        <dbReference type="EMBL" id="KPQ34184.1"/>
    </source>
</evidence>
<keyword evidence="6 9" id="KW-0472">Membrane</keyword>
<dbReference type="STRING" id="1666911.HLUCCA11_15660"/>
<dbReference type="EMBL" id="LJZR01000022">
    <property type="protein sequence ID" value="KPQ34184.1"/>
    <property type="molecule type" value="Genomic_DNA"/>
</dbReference>
<reference evidence="10 11" key="1">
    <citation type="submission" date="2015-09" db="EMBL/GenBank/DDBJ databases">
        <title>Identification and resolution of microdiversity through metagenomic sequencing of parallel consortia.</title>
        <authorList>
            <person name="Nelson W.C."/>
            <person name="Romine M.F."/>
            <person name="Lindemann S.R."/>
        </authorList>
    </citation>
    <scope>NUCLEOTIDE SEQUENCE [LARGE SCALE GENOMIC DNA]</scope>
    <source>
        <strain evidence="10">Ana</strain>
    </source>
</reference>
<evidence type="ECO:0000256" key="9">
    <source>
        <dbReference type="SAM" id="Phobius"/>
    </source>
</evidence>
<keyword evidence="5 9" id="KW-1133">Transmembrane helix</keyword>
<name>A0A0P8DDC2_9CYAN</name>
<evidence type="ECO:0000256" key="3">
    <source>
        <dbReference type="ARBA" id="ARBA00022475"/>
    </source>
</evidence>
<dbReference type="GO" id="GO:0015031">
    <property type="term" value="P:protein transport"/>
    <property type="evidence" value="ECO:0007669"/>
    <property type="project" value="UniProtKB-KW"/>
</dbReference>
<dbReference type="Proteomes" id="UP000050465">
    <property type="component" value="Unassembled WGS sequence"/>
</dbReference>
<dbReference type="Pfam" id="PF02472">
    <property type="entry name" value="ExbD"/>
    <property type="match status" value="1"/>
</dbReference>
<gene>
    <name evidence="10" type="primary">exbD-5</name>
    <name evidence="10" type="ORF">HLUCCA11_15660</name>
</gene>
<feature type="compositionally biased region" description="Low complexity" evidence="8">
    <location>
        <begin position="175"/>
        <end position="188"/>
    </location>
</feature>
<keyword evidence="7" id="KW-0653">Protein transport</keyword>
<dbReference type="GO" id="GO:0005886">
    <property type="term" value="C:plasma membrane"/>
    <property type="evidence" value="ECO:0007669"/>
    <property type="project" value="UniProtKB-SubCell"/>
</dbReference>
<keyword evidence="3" id="KW-1003">Cell membrane</keyword>
<evidence type="ECO:0000256" key="8">
    <source>
        <dbReference type="SAM" id="MobiDB-lite"/>
    </source>
</evidence>
<feature type="region of interest" description="Disordered" evidence="8">
    <location>
        <begin position="160"/>
        <end position="216"/>
    </location>
</feature>
<dbReference type="PANTHER" id="PTHR30558">
    <property type="entry name" value="EXBD MEMBRANE COMPONENT OF PMF-DRIVEN MACROMOLECULE IMPORT SYSTEM"/>
    <property type="match status" value="1"/>
</dbReference>
<evidence type="ECO:0000256" key="7">
    <source>
        <dbReference type="RuleBase" id="RU003879"/>
    </source>
</evidence>
<evidence type="ECO:0000256" key="2">
    <source>
        <dbReference type="ARBA" id="ARBA00005811"/>
    </source>
</evidence>
<dbReference type="AlphaFoldDB" id="A0A0P8DDC2"/>
<feature type="compositionally biased region" description="Pro residues" evidence="8">
    <location>
        <begin position="195"/>
        <end position="209"/>
    </location>
</feature>
<protein>
    <submittedName>
        <fullName evidence="10">Biopolymer transport protein ExbD</fullName>
    </submittedName>
</protein>
<evidence type="ECO:0000256" key="6">
    <source>
        <dbReference type="ARBA" id="ARBA00023136"/>
    </source>
</evidence>
<evidence type="ECO:0000256" key="5">
    <source>
        <dbReference type="ARBA" id="ARBA00022989"/>
    </source>
</evidence>
<keyword evidence="4 7" id="KW-0812">Transmembrane</keyword>
<evidence type="ECO:0000256" key="4">
    <source>
        <dbReference type="ARBA" id="ARBA00022692"/>
    </source>
</evidence>
<sequence length="216" mass="22778">MKLDLDNRPSDVQIEILPMIDVIFCILTFFILAAVGLTRQQAIALDLPAVNNSAPVEGNSRDRLYVSVDSAGQVYVDKSPVPLGLLYDVLQQHQQIAPNGTIVLYASRSARYEDVIKVLDLLRSVGGDRVALATLPSDASLDPTQEAKTLEDVLREQGVELPEGQTAPPLGSPNSESGIGIEPIPSGGQLTSPSGLPPISPEPIAPAAPSPGSSQP</sequence>
<dbReference type="InterPro" id="IPR003400">
    <property type="entry name" value="ExbD"/>
</dbReference>
<keyword evidence="7" id="KW-0813">Transport</keyword>
<evidence type="ECO:0000313" key="11">
    <source>
        <dbReference type="Proteomes" id="UP000050465"/>
    </source>
</evidence>
<feature type="transmembrane region" description="Helical" evidence="9">
    <location>
        <begin position="16"/>
        <end position="37"/>
    </location>
</feature>
<dbReference type="PATRIC" id="fig|1666911.3.peg.787"/>
<dbReference type="PANTHER" id="PTHR30558:SF3">
    <property type="entry name" value="BIOPOLYMER TRANSPORT PROTEIN EXBD-RELATED"/>
    <property type="match status" value="1"/>
</dbReference>
<dbReference type="Gene3D" id="3.30.420.270">
    <property type="match status" value="1"/>
</dbReference>
<dbReference type="GO" id="GO:0022857">
    <property type="term" value="F:transmembrane transporter activity"/>
    <property type="evidence" value="ECO:0007669"/>
    <property type="project" value="InterPro"/>
</dbReference>
<comment type="caution">
    <text evidence="10">The sequence shown here is derived from an EMBL/GenBank/DDBJ whole genome shotgun (WGS) entry which is preliminary data.</text>
</comment>
<proteinExistence type="inferred from homology"/>
<comment type="subcellular location">
    <subcellularLocation>
        <location evidence="1">Cell membrane</location>
        <topology evidence="1">Single-pass membrane protein</topology>
    </subcellularLocation>
    <subcellularLocation>
        <location evidence="7">Cell membrane</location>
        <topology evidence="7">Single-pass type II membrane protein</topology>
    </subcellularLocation>
</comment>
<comment type="similarity">
    <text evidence="2 7">Belongs to the ExbD/TolR family.</text>
</comment>
<accession>A0A0P8DDC2</accession>
<evidence type="ECO:0000256" key="1">
    <source>
        <dbReference type="ARBA" id="ARBA00004162"/>
    </source>
</evidence>
<organism evidence="10 11">
    <name type="scientific">Phormidesmis priestleyi Ana</name>
    <dbReference type="NCBI Taxonomy" id="1666911"/>
    <lineage>
        <taxon>Bacteria</taxon>
        <taxon>Bacillati</taxon>
        <taxon>Cyanobacteriota</taxon>
        <taxon>Cyanophyceae</taxon>
        <taxon>Leptolyngbyales</taxon>
        <taxon>Leptolyngbyaceae</taxon>
        <taxon>Phormidesmis</taxon>
    </lineage>
</organism>